<name>A0A914QIB1_9BILA</name>
<feature type="compositionally biased region" description="Basic and acidic residues" evidence="1">
    <location>
        <begin position="359"/>
        <end position="377"/>
    </location>
</feature>
<feature type="compositionally biased region" description="Low complexity" evidence="1">
    <location>
        <begin position="247"/>
        <end position="262"/>
    </location>
</feature>
<evidence type="ECO:0000256" key="2">
    <source>
        <dbReference type="SAM" id="Phobius"/>
    </source>
</evidence>
<reference evidence="4" key="1">
    <citation type="submission" date="2022-11" db="UniProtKB">
        <authorList>
            <consortium name="WormBaseParasite"/>
        </authorList>
    </citation>
    <scope>IDENTIFICATION</scope>
</reference>
<evidence type="ECO:0000256" key="1">
    <source>
        <dbReference type="SAM" id="MobiDB-lite"/>
    </source>
</evidence>
<feature type="compositionally biased region" description="Pro residues" evidence="1">
    <location>
        <begin position="158"/>
        <end position="175"/>
    </location>
</feature>
<dbReference type="WBParaSite" id="PDA_v2.g3306.t1">
    <property type="protein sequence ID" value="PDA_v2.g3306.t1"/>
    <property type="gene ID" value="PDA_v2.g3306"/>
</dbReference>
<feature type="transmembrane region" description="Helical" evidence="2">
    <location>
        <begin position="298"/>
        <end position="321"/>
    </location>
</feature>
<feature type="region of interest" description="Disordered" evidence="1">
    <location>
        <begin position="333"/>
        <end position="404"/>
    </location>
</feature>
<feature type="region of interest" description="Disordered" evidence="1">
    <location>
        <begin position="247"/>
        <end position="286"/>
    </location>
</feature>
<proteinExistence type="predicted"/>
<dbReference type="Proteomes" id="UP000887578">
    <property type="component" value="Unplaced"/>
</dbReference>
<feature type="compositionally biased region" description="Polar residues" evidence="1">
    <location>
        <begin position="176"/>
        <end position="189"/>
    </location>
</feature>
<evidence type="ECO:0000313" key="3">
    <source>
        <dbReference type="Proteomes" id="UP000887578"/>
    </source>
</evidence>
<organism evidence="3 4">
    <name type="scientific">Panagrolaimus davidi</name>
    <dbReference type="NCBI Taxonomy" id="227884"/>
    <lineage>
        <taxon>Eukaryota</taxon>
        <taxon>Metazoa</taxon>
        <taxon>Ecdysozoa</taxon>
        <taxon>Nematoda</taxon>
        <taxon>Chromadorea</taxon>
        <taxon>Rhabditida</taxon>
        <taxon>Tylenchina</taxon>
        <taxon>Panagrolaimomorpha</taxon>
        <taxon>Panagrolaimoidea</taxon>
        <taxon>Panagrolaimidae</taxon>
        <taxon>Panagrolaimus</taxon>
    </lineage>
</organism>
<feature type="region of interest" description="Disordered" evidence="1">
    <location>
        <begin position="152"/>
        <end position="231"/>
    </location>
</feature>
<keyword evidence="2" id="KW-1133">Transmembrane helix</keyword>
<feature type="compositionally biased region" description="Low complexity" evidence="1">
    <location>
        <begin position="222"/>
        <end position="231"/>
    </location>
</feature>
<feature type="compositionally biased region" description="Basic residues" evidence="1">
    <location>
        <begin position="336"/>
        <end position="358"/>
    </location>
</feature>
<sequence length="404" mass="45087">MDIHIVTEAHYFSIDENNLSNITLVDKVVLTDFHDGALKDIFNNEFNQQYSPTFQSYGRQVFVRIKLLHEPEKVRIAQDGDRVIWHGLWKNDKEYEVHNRDFKWKLPKFNLNLPEFSLVFIDDINVLFYAKKSWIQKDIPVLPYKTAANLPPKETNLPPAPPVNPDPPATMPPENEPTTLSPKDTTNLPPVNPGPPATIPPENEPTNVPPTISTTILQPTEPTILTSTVPATTTTSPLALINSSISNTIGNGSSSNTKNTTSQILPKPEAQIQNNKTLSEEDASSKDNNACSLFDKNLGWFLISIVIIVLAEIIILVNLIVFKFRGAKKLKEAMAKKKVQKSGKKNKMKPSKKKKQKTSTKEKSTKEKSVTKTEDAGKTTASEAPKTTTVEQTNYFAVNETSKK</sequence>
<feature type="compositionally biased region" description="Pro residues" evidence="1">
    <location>
        <begin position="190"/>
        <end position="203"/>
    </location>
</feature>
<keyword evidence="2" id="KW-0472">Membrane</keyword>
<keyword evidence="2" id="KW-0812">Transmembrane</keyword>
<accession>A0A914QIB1</accession>
<evidence type="ECO:0000313" key="4">
    <source>
        <dbReference type="WBParaSite" id="PDA_v2.g3306.t1"/>
    </source>
</evidence>
<keyword evidence="3" id="KW-1185">Reference proteome</keyword>
<protein>
    <submittedName>
        <fullName evidence="4">Uncharacterized protein</fullName>
    </submittedName>
</protein>
<dbReference type="AlphaFoldDB" id="A0A914QIB1"/>
<feature type="compositionally biased region" description="Polar residues" evidence="1">
    <location>
        <begin position="379"/>
        <end position="404"/>
    </location>
</feature>